<dbReference type="PROSITE" id="PS00162">
    <property type="entry name" value="ALPHA_CA_1"/>
    <property type="match status" value="1"/>
</dbReference>
<dbReference type="OrthoDB" id="6151278at2759"/>
<feature type="signal peptide" evidence="10">
    <location>
        <begin position="1"/>
        <end position="26"/>
    </location>
</feature>
<reference evidence="12" key="2">
    <citation type="submission" date="2020-11" db="EMBL/GenBank/DDBJ databases">
        <authorList>
            <person name="McCartney M.A."/>
            <person name="Auch B."/>
            <person name="Kono T."/>
            <person name="Mallez S."/>
            <person name="Becker A."/>
            <person name="Gohl D.M."/>
            <person name="Silverstein K.A.T."/>
            <person name="Koren S."/>
            <person name="Bechman K.B."/>
            <person name="Herman A."/>
            <person name="Abrahante J.E."/>
            <person name="Garbe J."/>
        </authorList>
    </citation>
    <scope>NUCLEOTIDE SEQUENCE</scope>
    <source>
        <strain evidence="12">Duluth1</strain>
        <tissue evidence="12">Whole animal</tissue>
    </source>
</reference>
<evidence type="ECO:0000256" key="1">
    <source>
        <dbReference type="ARBA" id="ARBA00002904"/>
    </source>
</evidence>
<comment type="function">
    <text evidence="1 10">Reversible hydration of carbon dioxide.</text>
</comment>
<dbReference type="AlphaFoldDB" id="A0A9D4IYG5"/>
<dbReference type="EMBL" id="JAIWYP010000008">
    <property type="protein sequence ID" value="KAH3789142.1"/>
    <property type="molecule type" value="Genomic_DNA"/>
</dbReference>
<evidence type="ECO:0000313" key="12">
    <source>
        <dbReference type="EMBL" id="KAH3789142.1"/>
    </source>
</evidence>
<comment type="subcellular location">
    <subcellularLocation>
        <location evidence="2">Secreted</location>
    </subcellularLocation>
</comment>
<keyword evidence="6 10" id="KW-0479">Metal-binding</keyword>
<dbReference type="InterPro" id="IPR036398">
    <property type="entry name" value="CA_dom_sf"/>
</dbReference>
<proteinExistence type="inferred from homology"/>
<dbReference type="GO" id="GO:0005576">
    <property type="term" value="C:extracellular region"/>
    <property type="evidence" value="ECO:0007669"/>
    <property type="project" value="UniProtKB-SubCell"/>
</dbReference>
<keyword evidence="5" id="KW-0964">Secreted</keyword>
<comment type="cofactor">
    <cofactor evidence="10">
        <name>Zn(2+)</name>
        <dbReference type="ChEBI" id="CHEBI:29105"/>
    </cofactor>
</comment>
<accession>A0A9D4IYG5</accession>
<comment type="catalytic activity">
    <reaction evidence="9 10">
        <text>hydrogencarbonate + H(+) = CO2 + H2O</text>
        <dbReference type="Rhea" id="RHEA:10748"/>
        <dbReference type="ChEBI" id="CHEBI:15377"/>
        <dbReference type="ChEBI" id="CHEBI:15378"/>
        <dbReference type="ChEBI" id="CHEBI:16526"/>
        <dbReference type="ChEBI" id="CHEBI:17544"/>
        <dbReference type="EC" id="4.2.1.1"/>
    </reaction>
</comment>
<comment type="caution">
    <text evidence="12">The sequence shown here is derived from an EMBL/GenBank/DDBJ whole genome shotgun (WGS) entry which is preliminary data.</text>
</comment>
<dbReference type="InterPro" id="IPR001148">
    <property type="entry name" value="CA_dom"/>
</dbReference>
<dbReference type="Gene3D" id="3.10.200.10">
    <property type="entry name" value="Alpha carbonic anhydrase"/>
    <property type="match status" value="1"/>
</dbReference>
<evidence type="ECO:0000256" key="5">
    <source>
        <dbReference type="ARBA" id="ARBA00022525"/>
    </source>
</evidence>
<dbReference type="InterPro" id="IPR023561">
    <property type="entry name" value="Carbonic_anhydrase_a-class"/>
</dbReference>
<dbReference type="PANTHER" id="PTHR18952:SF265">
    <property type="entry name" value="CARBONIC ANHYDRASE"/>
    <property type="match status" value="1"/>
</dbReference>
<comment type="similarity">
    <text evidence="3 10">Belongs to the alpha-carbonic anhydrase family.</text>
</comment>
<sequence length="315" mass="36129">MNTFNPSANSVLLCAVFVVLVKLSACHTVYEFSDVKHFHYDRDVRDPLGVFNWPLTFSRNCNGRSQSPVNIETRRLSFDKRASCPRMMYNISVVQGTLLNNGHSAEFRFNPGNLAATNLPHRPGFYIAHDLHVHYGGLFENSFLDIENQISPGSEHTVNGRRYDGELHVVFYNSRYRGVDEAKHHADGIVVLAYFIHKQSDGVAFGNTMQFSNFFEYNIPQIVNINSSIITALNLDMFRRQPCEFYTYIGSTTTPECNEVVRWVIFREPLLVSQTAWSVLQLMEFNGDFDIRYGNFRNLQPLNGRVVESNFVPNF</sequence>
<dbReference type="CDD" id="cd00326">
    <property type="entry name" value="alpha_CA"/>
    <property type="match status" value="1"/>
</dbReference>
<evidence type="ECO:0000256" key="8">
    <source>
        <dbReference type="ARBA" id="ARBA00023239"/>
    </source>
</evidence>
<dbReference type="GO" id="GO:0008270">
    <property type="term" value="F:zinc ion binding"/>
    <property type="evidence" value="ECO:0007669"/>
    <property type="project" value="UniProtKB-UniRule"/>
</dbReference>
<evidence type="ECO:0000256" key="2">
    <source>
        <dbReference type="ARBA" id="ARBA00004613"/>
    </source>
</evidence>
<dbReference type="Pfam" id="PF00194">
    <property type="entry name" value="Carb_anhydrase"/>
    <property type="match status" value="1"/>
</dbReference>
<dbReference type="GO" id="GO:0004089">
    <property type="term" value="F:carbonate dehydratase activity"/>
    <property type="evidence" value="ECO:0007669"/>
    <property type="project" value="UniProtKB-UniRule"/>
</dbReference>
<dbReference type="SMART" id="SM01057">
    <property type="entry name" value="Carb_anhydrase"/>
    <property type="match status" value="1"/>
</dbReference>
<evidence type="ECO:0000256" key="3">
    <source>
        <dbReference type="ARBA" id="ARBA00010718"/>
    </source>
</evidence>
<gene>
    <name evidence="12" type="ORF">DPMN_167314</name>
</gene>
<evidence type="ECO:0000256" key="4">
    <source>
        <dbReference type="ARBA" id="ARBA00012925"/>
    </source>
</evidence>
<dbReference type="EC" id="4.2.1.1" evidence="4 10"/>
<evidence type="ECO:0000256" key="10">
    <source>
        <dbReference type="RuleBase" id="RU367011"/>
    </source>
</evidence>
<protein>
    <recommendedName>
        <fullName evidence="4 10">Carbonic anhydrase</fullName>
        <ecNumber evidence="4 10">4.2.1.1</ecNumber>
    </recommendedName>
</protein>
<keyword evidence="8 10" id="KW-0456">Lyase</keyword>
<keyword evidence="13" id="KW-1185">Reference proteome</keyword>
<keyword evidence="7 10" id="KW-0862">Zinc</keyword>
<dbReference type="InterPro" id="IPR018338">
    <property type="entry name" value="Carbonic_anhydrase_a-class_CS"/>
</dbReference>
<dbReference type="SUPFAM" id="SSF51069">
    <property type="entry name" value="Carbonic anhydrase"/>
    <property type="match status" value="1"/>
</dbReference>
<organism evidence="12 13">
    <name type="scientific">Dreissena polymorpha</name>
    <name type="common">Zebra mussel</name>
    <name type="synonym">Mytilus polymorpha</name>
    <dbReference type="NCBI Taxonomy" id="45954"/>
    <lineage>
        <taxon>Eukaryota</taxon>
        <taxon>Metazoa</taxon>
        <taxon>Spiralia</taxon>
        <taxon>Lophotrochozoa</taxon>
        <taxon>Mollusca</taxon>
        <taxon>Bivalvia</taxon>
        <taxon>Autobranchia</taxon>
        <taxon>Heteroconchia</taxon>
        <taxon>Euheterodonta</taxon>
        <taxon>Imparidentia</taxon>
        <taxon>Neoheterodontei</taxon>
        <taxon>Myida</taxon>
        <taxon>Dreissenoidea</taxon>
        <taxon>Dreissenidae</taxon>
        <taxon>Dreissena</taxon>
    </lineage>
</organism>
<evidence type="ECO:0000313" key="13">
    <source>
        <dbReference type="Proteomes" id="UP000828390"/>
    </source>
</evidence>
<dbReference type="Proteomes" id="UP000828390">
    <property type="component" value="Unassembled WGS sequence"/>
</dbReference>
<keyword evidence="10" id="KW-0732">Signal</keyword>
<evidence type="ECO:0000256" key="6">
    <source>
        <dbReference type="ARBA" id="ARBA00022723"/>
    </source>
</evidence>
<feature type="domain" description="Alpha-carbonic anhydrase" evidence="11">
    <location>
        <begin position="36"/>
        <end position="311"/>
    </location>
</feature>
<name>A0A9D4IYG5_DREPO</name>
<dbReference type="PROSITE" id="PS51144">
    <property type="entry name" value="ALPHA_CA_2"/>
    <property type="match status" value="1"/>
</dbReference>
<evidence type="ECO:0000259" key="11">
    <source>
        <dbReference type="PROSITE" id="PS51144"/>
    </source>
</evidence>
<dbReference type="PANTHER" id="PTHR18952">
    <property type="entry name" value="CARBONIC ANHYDRASE"/>
    <property type="match status" value="1"/>
</dbReference>
<evidence type="ECO:0000256" key="9">
    <source>
        <dbReference type="ARBA" id="ARBA00048348"/>
    </source>
</evidence>
<reference evidence="12" key="1">
    <citation type="journal article" date="2019" name="bioRxiv">
        <title>The Genome of the Zebra Mussel, Dreissena polymorpha: A Resource for Invasive Species Research.</title>
        <authorList>
            <person name="McCartney M.A."/>
            <person name="Auch B."/>
            <person name="Kono T."/>
            <person name="Mallez S."/>
            <person name="Zhang Y."/>
            <person name="Obille A."/>
            <person name="Becker A."/>
            <person name="Abrahante J.E."/>
            <person name="Garbe J."/>
            <person name="Badalamenti J.P."/>
            <person name="Herman A."/>
            <person name="Mangelson H."/>
            <person name="Liachko I."/>
            <person name="Sullivan S."/>
            <person name="Sone E.D."/>
            <person name="Koren S."/>
            <person name="Silverstein K.A.T."/>
            <person name="Beckman K.B."/>
            <person name="Gohl D.M."/>
        </authorList>
    </citation>
    <scope>NUCLEOTIDE SEQUENCE</scope>
    <source>
        <strain evidence="12">Duluth1</strain>
        <tissue evidence="12">Whole animal</tissue>
    </source>
</reference>
<feature type="chain" id="PRO_5039764214" description="Carbonic anhydrase" evidence="10">
    <location>
        <begin position="27"/>
        <end position="315"/>
    </location>
</feature>
<evidence type="ECO:0000256" key="7">
    <source>
        <dbReference type="ARBA" id="ARBA00022833"/>
    </source>
</evidence>